<feature type="domain" description="Small ribosomal subunit protein mS35 mitochondrial conserved" evidence="2">
    <location>
        <begin position="199"/>
        <end position="290"/>
    </location>
</feature>
<organism evidence="3 4">
    <name type="scientific">Gnathostoma spinigerum</name>
    <dbReference type="NCBI Taxonomy" id="75299"/>
    <lineage>
        <taxon>Eukaryota</taxon>
        <taxon>Metazoa</taxon>
        <taxon>Ecdysozoa</taxon>
        <taxon>Nematoda</taxon>
        <taxon>Chromadorea</taxon>
        <taxon>Rhabditida</taxon>
        <taxon>Spirurina</taxon>
        <taxon>Gnathostomatomorpha</taxon>
        <taxon>Gnathostomatoidea</taxon>
        <taxon>Gnathostomatidae</taxon>
        <taxon>Gnathostoma</taxon>
    </lineage>
</organism>
<evidence type="ECO:0000256" key="1">
    <source>
        <dbReference type="SAM" id="MobiDB-lite"/>
    </source>
</evidence>
<keyword evidence="4" id="KW-1185">Reference proteome</keyword>
<accession>A0ABD6EHF5</accession>
<comment type="caution">
    <text evidence="3">The sequence shown here is derived from an EMBL/GenBank/DDBJ whole genome shotgun (WGS) entry which is preliminary data.</text>
</comment>
<evidence type="ECO:0000313" key="4">
    <source>
        <dbReference type="Proteomes" id="UP001608902"/>
    </source>
</evidence>
<name>A0ABD6EHF5_9BILA</name>
<dbReference type="AlphaFoldDB" id="A0ABD6EHF5"/>
<gene>
    <name evidence="3" type="ORF">AB6A40_005366</name>
</gene>
<evidence type="ECO:0000313" key="3">
    <source>
        <dbReference type="EMBL" id="MFH4978657.1"/>
    </source>
</evidence>
<proteinExistence type="predicted"/>
<sequence>MASRLRLLCCCHNRFISWQSNRYSSLVEKMTRAAEGLEISGIEEEKKMNLETELDEKGEPFREMFVMPKRKLNVQIQLERLSGRSAVAQTSRPDISDRLAVRRPRAEEMPTDQDWPTVWPVAASFKSSVVPLPIRMGYRPHPEKRPPFKTVGNLELLKIPNFLHLTPDAIERHCQAIKKYCTEWPKELVEDAELLKEHFPITLSYSDYVHQGTSLRDMRARICTLTVKVSSLNLDQHSKEKLMRLAGDRYDEKTDILTITTDRCYTRKQNRDYAMYLLTVLYHESLKREEWEKMAQRTDDLKVRFKGSTVEKRIRKLKEKQQKEQSEDHDEHHEVSDKNVKVFADMWERYRNEPETPESTREYDRVVRKLLGIPCLEESSSNRQRSESSHS</sequence>
<reference evidence="3 4" key="1">
    <citation type="submission" date="2024-08" db="EMBL/GenBank/DDBJ databases">
        <title>Gnathostoma spinigerum genome.</title>
        <authorList>
            <person name="Gonzalez-Bertolin B."/>
            <person name="Monzon S."/>
            <person name="Zaballos A."/>
            <person name="Jimenez P."/>
            <person name="Dekumyoy P."/>
            <person name="Varona S."/>
            <person name="Cuesta I."/>
            <person name="Sumanam S."/>
            <person name="Adisakwattana P."/>
            <person name="Gasser R.B."/>
            <person name="Hernandez-Gonzalez A."/>
            <person name="Young N.D."/>
            <person name="Perteguer M.J."/>
        </authorList>
    </citation>
    <scope>NUCLEOTIDE SEQUENCE [LARGE SCALE GENOMIC DNA]</scope>
    <source>
        <strain evidence="3">AL3</strain>
        <tissue evidence="3">Liver</tissue>
    </source>
</reference>
<feature type="compositionally biased region" description="Basic and acidic residues" evidence="1">
    <location>
        <begin position="319"/>
        <end position="336"/>
    </location>
</feature>
<dbReference type="InterPro" id="IPR039848">
    <property type="entry name" value="Ribosomal_mS35_mt"/>
</dbReference>
<dbReference type="Pfam" id="PF10213">
    <property type="entry name" value="MRP-S28"/>
    <property type="match status" value="1"/>
</dbReference>
<dbReference type="InterPro" id="IPR019349">
    <property type="entry name" value="Ribosomal_mS35_mit"/>
</dbReference>
<protein>
    <recommendedName>
        <fullName evidence="2">Small ribosomal subunit protein mS35 mitochondrial conserved domain-containing protein</fullName>
    </recommendedName>
</protein>
<dbReference type="PANTHER" id="PTHR13490">
    <property type="entry name" value="MITOCHONDRIAL 28S RIBOSOMAL PROTEIN S28"/>
    <property type="match status" value="1"/>
</dbReference>
<evidence type="ECO:0000259" key="2">
    <source>
        <dbReference type="Pfam" id="PF10213"/>
    </source>
</evidence>
<dbReference type="Proteomes" id="UP001608902">
    <property type="component" value="Unassembled WGS sequence"/>
</dbReference>
<dbReference type="EMBL" id="JBGFUD010003381">
    <property type="protein sequence ID" value="MFH4978657.1"/>
    <property type="molecule type" value="Genomic_DNA"/>
</dbReference>
<dbReference type="PANTHER" id="PTHR13490:SF0">
    <property type="entry name" value="SMALL RIBOSOMAL SUBUNIT PROTEIN MS35"/>
    <property type="match status" value="1"/>
</dbReference>
<feature type="region of interest" description="Disordered" evidence="1">
    <location>
        <begin position="316"/>
        <end position="336"/>
    </location>
</feature>